<reference evidence="3" key="4">
    <citation type="submission" date="2025-05" db="UniProtKB">
        <authorList>
            <consortium name="EnsemblFungi"/>
        </authorList>
    </citation>
    <scope>IDENTIFICATION</scope>
    <source>
        <strain evidence="3">isolate 1-1 / race 1 (BBBD)</strain>
    </source>
</reference>
<dbReference type="AlphaFoldDB" id="A0A180GK82"/>
<dbReference type="Proteomes" id="UP000005240">
    <property type="component" value="Unassembled WGS sequence"/>
</dbReference>
<evidence type="ECO:0000313" key="2">
    <source>
        <dbReference type="EMBL" id="OAV92742.1"/>
    </source>
</evidence>
<feature type="region of interest" description="Disordered" evidence="1">
    <location>
        <begin position="97"/>
        <end position="137"/>
    </location>
</feature>
<dbReference type="EMBL" id="ADAS02000060">
    <property type="protein sequence ID" value="OAV92742.1"/>
    <property type="molecule type" value="Genomic_DNA"/>
</dbReference>
<dbReference type="EnsemblFungi" id="PTTG_27560-t43_1">
    <property type="protein sequence ID" value="PTTG_27560-t43_1-p1"/>
    <property type="gene ID" value="PTTG_27560"/>
</dbReference>
<protein>
    <submittedName>
        <fullName evidence="2 3">Uncharacterized protein</fullName>
    </submittedName>
</protein>
<evidence type="ECO:0000256" key="1">
    <source>
        <dbReference type="SAM" id="MobiDB-lite"/>
    </source>
</evidence>
<reference evidence="2" key="2">
    <citation type="submission" date="2016-05" db="EMBL/GenBank/DDBJ databases">
        <title>Comparative analysis highlights variable genome content of wheat rusts and divergence of the mating loci.</title>
        <authorList>
            <person name="Cuomo C.A."/>
            <person name="Bakkeren G."/>
            <person name="Szabo L."/>
            <person name="Khalil H."/>
            <person name="Joly D."/>
            <person name="Goldberg J."/>
            <person name="Young S."/>
            <person name="Zeng Q."/>
            <person name="Fellers J."/>
        </authorList>
    </citation>
    <scope>NUCLEOTIDE SEQUENCE [LARGE SCALE GENOMIC DNA]</scope>
    <source>
        <strain evidence="2">1-1 BBBD Race 1</strain>
    </source>
</reference>
<reference evidence="3 4" key="3">
    <citation type="journal article" date="2017" name="G3 (Bethesda)">
        <title>Comparative analysis highlights variable genome content of wheat rusts and divergence of the mating loci.</title>
        <authorList>
            <person name="Cuomo C.A."/>
            <person name="Bakkeren G."/>
            <person name="Khalil H.B."/>
            <person name="Panwar V."/>
            <person name="Joly D."/>
            <person name="Linning R."/>
            <person name="Sakthikumar S."/>
            <person name="Song X."/>
            <person name="Adiconis X."/>
            <person name="Fan L."/>
            <person name="Goldberg J.M."/>
            <person name="Levin J.Z."/>
            <person name="Young S."/>
            <person name="Zeng Q."/>
            <person name="Anikster Y."/>
            <person name="Bruce M."/>
            <person name="Wang M."/>
            <person name="Yin C."/>
            <person name="McCallum B."/>
            <person name="Szabo L.J."/>
            <person name="Hulbert S."/>
            <person name="Chen X."/>
            <person name="Fellers J.P."/>
        </authorList>
    </citation>
    <scope>NUCLEOTIDE SEQUENCE</scope>
    <source>
        <strain evidence="3">isolate 1-1 / race 1 (BBBD)</strain>
        <strain evidence="4">Isolate 1-1 / race 1 (BBBD)</strain>
    </source>
</reference>
<evidence type="ECO:0000313" key="3">
    <source>
        <dbReference type="EnsemblFungi" id="PTTG_27560-t43_1-p1"/>
    </source>
</evidence>
<evidence type="ECO:0000313" key="4">
    <source>
        <dbReference type="Proteomes" id="UP000005240"/>
    </source>
</evidence>
<feature type="compositionally biased region" description="Basic and acidic residues" evidence="1">
    <location>
        <begin position="101"/>
        <end position="119"/>
    </location>
</feature>
<proteinExistence type="predicted"/>
<name>A0A180GK82_PUCT1</name>
<keyword evidence="4" id="KW-1185">Reference proteome</keyword>
<sequence>MSDSAGVGGLGVFYKRYLTTARAQPILQTRTPSFQNPSRVNQAPDELDLFPALRPSTCPSLSRSGLPATLGGRSILCFKQEFSSEVLQAERQHTGFTVQKKSTEQQRCIELDRSEKPETESQSGPSARFPEHDDTDTVSTQAYLQGVTDDLGGEIAMPESIKNSQSVNRSLALREAFNYGQSRSKIVKHIGKVMEQIASKNDPYLGEPDLLKVAFCAKALADVTKTANVAPKEQPFSDEIQQLIIKWWDKHGMEKIKDERVRDLMNILLHMWAERAQKIEDLKKQ</sequence>
<organism evidence="2">
    <name type="scientific">Puccinia triticina (isolate 1-1 / race 1 (BBBD))</name>
    <name type="common">Brown leaf rust fungus</name>
    <dbReference type="NCBI Taxonomy" id="630390"/>
    <lineage>
        <taxon>Eukaryota</taxon>
        <taxon>Fungi</taxon>
        <taxon>Dikarya</taxon>
        <taxon>Basidiomycota</taxon>
        <taxon>Pucciniomycotina</taxon>
        <taxon>Pucciniomycetes</taxon>
        <taxon>Pucciniales</taxon>
        <taxon>Pucciniaceae</taxon>
        <taxon>Puccinia</taxon>
    </lineage>
</organism>
<accession>A0A180GK82</accession>
<dbReference type="VEuPathDB" id="FungiDB:PTTG_27560"/>
<gene>
    <name evidence="2" type="ORF">PTTG_27560</name>
</gene>
<reference evidence="2" key="1">
    <citation type="submission" date="2009-11" db="EMBL/GenBank/DDBJ databases">
        <authorList>
            <consortium name="The Broad Institute Genome Sequencing Platform"/>
            <person name="Ward D."/>
            <person name="Feldgarden M."/>
            <person name="Earl A."/>
            <person name="Young S.K."/>
            <person name="Zeng Q."/>
            <person name="Koehrsen M."/>
            <person name="Alvarado L."/>
            <person name="Berlin A."/>
            <person name="Bochicchio J."/>
            <person name="Borenstein D."/>
            <person name="Chapman S.B."/>
            <person name="Chen Z."/>
            <person name="Engels R."/>
            <person name="Freedman E."/>
            <person name="Gellesch M."/>
            <person name="Goldberg J."/>
            <person name="Griggs A."/>
            <person name="Gujja S."/>
            <person name="Heilman E."/>
            <person name="Heiman D."/>
            <person name="Hepburn T."/>
            <person name="Howarth C."/>
            <person name="Jen D."/>
            <person name="Larson L."/>
            <person name="Lewis B."/>
            <person name="Mehta T."/>
            <person name="Park D."/>
            <person name="Pearson M."/>
            <person name="Roberts A."/>
            <person name="Saif S."/>
            <person name="Shea T."/>
            <person name="Shenoy N."/>
            <person name="Sisk P."/>
            <person name="Stolte C."/>
            <person name="Sykes S."/>
            <person name="Thomson T."/>
            <person name="Walk T."/>
            <person name="White J."/>
            <person name="Yandava C."/>
            <person name="Izard J."/>
            <person name="Baranova O.V."/>
            <person name="Blanton J.M."/>
            <person name="Tanner A.C."/>
            <person name="Dewhirst F.E."/>
            <person name="Haas B."/>
            <person name="Nusbaum C."/>
            <person name="Birren B."/>
        </authorList>
    </citation>
    <scope>NUCLEOTIDE SEQUENCE [LARGE SCALE GENOMIC DNA]</scope>
    <source>
        <strain evidence="2">1-1 BBBD Race 1</strain>
    </source>
</reference>